<accession>A0AA37GIW0</accession>
<comment type="caution">
    <text evidence="2">The sequence shown here is derived from an EMBL/GenBank/DDBJ whole genome shotgun (WGS) entry which is preliminary data.</text>
</comment>
<dbReference type="Proteomes" id="UP001055172">
    <property type="component" value="Unassembled WGS sequence"/>
</dbReference>
<gene>
    <name evidence="2" type="ORF">ColLi_04303</name>
</gene>
<protein>
    <submittedName>
        <fullName evidence="2">Uncharacterized protein</fullName>
    </submittedName>
</protein>
<evidence type="ECO:0000313" key="3">
    <source>
        <dbReference type="Proteomes" id="UP001055172"/>
    </source>
</evidence>
<keyword evidence="1" id="KW-0812">Transmembrane</keyword>
<name>A0AA37GIW0_9PEZI</name>
<evidence type="ECO:0000313" key="2">
    <source>
        <dbReference type="EMBL" id="GJC81465.1"/>
    </source>
</evidence>
<dbReference type="EMBL" id="BPPX01000007">
    <property type="protein sequence ID" value="GJC81465.1"/>
    <property type="molecule type" value="Genomic_DNA"/>
</dbReference>
<evidence type="ECO:0000256" key="1">
    <source>
        <dbReference type="SAM" id="Phobius"/>
    </source>
</evidence>
<sequence>MVVEPAGAVVEGAVHVPAGPLDVGPGEARRHLCPDGGHLGLLFPDLALLLLDAALLVQGGVVAHGMRAEDVGQAVLLAQQGRFGLDGAAAQHHLALAGLALGLQSLSALAEGLLSLHGLGLLLLALVLGLLVGVAELGEDLGRERSADGTGVGEVVVVGFVLGPEATHALAERLALDGIVVRLFLGPHALGRRHLVEAKLAQPSVQGEVAPLLGQSPRRLLAVQAGAAGTQGLVLFQVAALHQTQRAVPLGDVRLACVQHAERDVVFVGAAVFLLGPFFPGESNLLLLAVPLLRLGNRVELDESGVHAVLADVAVRVLRAHPRVVLAQLQLGEQGGGGPVENTGELVRLLLRLFFVRALAFGLVDPVAVDVIRQGLVLFSAAGHRAPPGSVVRRLPERHEAALLSLRGRPDVLLGQQDGGRGRLAVLPVGAVHLGAELAGKGVVCEGADGCVRGRVEDAVERSHGGAFLDLDFGRRGGQVEKGARAQLRWQLRSPRHFGLAALLGRREGGGCGMSSDCPPASNESLCSDGTCESTAGSFDDASPEGWPSAPSPNVVMPWPASGSGSHILDSRTGGASGSCGRYSALPNPGWPMACSTFECLALRTSALGFLDSLGGRLSIAGTRAG</sequence>
<keyword evidence="1" id="KW-0472">Membrane</keyword>
<reference evidence="2 3" key="1">
    <citation type="submission" date="2021-07" db="EMBL/GenBank/DDBJ databases">
        <title>Genome data of Colletotrichum spaethianum.</title>
        <authorList>
            <person name="Utami Y.D."/>
            <person name="Hiruma K."/>
        </authorList>
    </citation>
    <scope>NUCLEOTIDE SEQUENCE [LARGE SCALE GENOMIC DNA]</scope>
    <source>
        <strain evidence="2 3">MAFF 242679</strain>
    </source>
</reference>
<keyword evidence="3" id="KW-1185">Reference proteome</keyword>
<feature type="transmembrane region" description="Helical" evidence="1">
    <location>
        <begin position="113"/>
        <end position="135"/>
    </location>
</feature>
<dbReference type="AlphaFoldDB" id="A0AA37GIW0"/>
<proteinExistence type="predicted"/>
<organism evidence="2 3">
    <name type="scientific">Colletotrichum liriopes</name>
    <dbReference type="NCBI Taxonomy" id="708192"/>
    <lineage>
        <taxon>Eukaryota</taxon>
        <taxon>Fungi</taxon>
        <taxon>Dikarya</taxon>
        <taxon>Ascomycota</taxon>
        <taxon>Pezizomycotina</taxon>
        <taxon>Sordariomycetes</taxon>
        <taxon>Hypocreomycetidae</taxon>
        <taxon>Glomerellales</taxon>
        <taxon>Glomerellaceae</taxon>
        <taxon>Colletotrichum</taxon>
        <taxon>Colletotrichum spaethianum species complex</taxon>
    </lineage>
</organism>
<keyword evidence="1" id="KW-1133">Transmembrane helix</keyword>